<dbReference type="FunFam" id="3.30.160.60:FF:000303">
    <property type="entry name" value="Zinc finger protein 41"/>
    <property type="match status" value="1"/>
</dbReference>
<dbReference type="SMART" id="SM00868">
    <property type="entry name" value="zf-AD"/>
    <property type="match status" value="1"/>
</dbReference>
<dbReference type="AlphaFoldDB" id="A0A6P7G3Y1"/>
<dbReference type="FunFam" id="3.30.160.60:FF:000557">
    <property type="entry name" value="zinc finger and SCAN domain-containing protein 29"/>
    <property type="match status" value="1"/>
</dbReference>
<dbReference type="SMART" id="SM00355">
    <property type="entry name" value="ZnF_C2H2"/>
    <property type="match status" value="12"/>
</dbReference>
<feature type="domain" description="C2H2-type" evidence="13">
    <location>
        <begin position="314"/>
        <end position="341"/>
    </location>
</feature>
<dbReference type="GO" id="GO:0005634">
    <property type="term" value="C:nucleus"/>
    <property type="evidence" value="ECO:0007669"/>
    <property type="project" value="UniProtKB-SubCell"/>
</dbReference>
<evidence type="ECO:0000256" key="11">
    <source>
        <dbReference type="PROSITE-ProRule" id="PRU00042"/>
    </source>
</evidence>
<dbReference type="GO" id="GO:0030674">
    <property type="term" value="F:protein-macromolecule adaptor activity"/>
    <property type="evidence" value="ECO:0007669"/>
    <property type="project" value="UniProtKB-ARBA"/>
</dbReference>
<dbReference type="FunFam" id="3.30.160.60:FF:000322">
    <property type="entry name" value="GDNF-inducible zinc finger protein 1"/>
    <property type="match status" value="1"/>
</dbReference>
<dbReference type="Gene3D" id="3.30.160.60">
    <property type="entry name" value="Classic Zinc Finger"/>
    <property type="match status" value="10"/>
</dbReference>
<dbReference type="GO" id="GO:0000981">
    <property type="term" value="F:DNA-binding transcription factor activity, RNA polymerase II-specific"/>
    <property type="evidence" value="ECO:0007669"/>
    <property type="project" value="TreeGrafter"/>
</dbReference>
<dbReference type="Gene3D" id="3.40.1800.20">
    <property type="match status" value="1"/>
</dbReference>
<evidence type="ECO:0000256" key="1">
    <source>
        <dbReference type="ARBA" id="ARBA00004123"/>
    </source>
</evidence>
<evidence type="ECO:0000259" key="14">
    <source>
        <dbReference type="PROSITE" id="PS51915"/>
    </source>
</evidence>
<dbReference type="Pfam" id="PF07776">
    <property type="entry name" value="zf-AD"/>
    <property type="match status" value="1"/>
</dbReference>
<evidence type="ECO:0000256" key="2">
    <source>
        <dbReference type="ARBA" id="ARBA00006991"/>
    </source>
</evidence>
<evidence type="ECO:0000313" key="15">
    <source>
        <dbReference type="RefSeq" id="XP_028143641.1"/>
    </source>
</evidence>
<evidence type="ECO:0000256" key="9">
    <source>
        <dbReference type="ARBA" id="ARBA00023163"/>
    </source>
</evidence>
<keyword evidence="3 12" id="KW-0479">Metal-binding</keyword>
<feature type="domain" description="C2H2-type" evidence="13">
    <location>
        <begin position="398"/>
        <end position="425"/>
    </location>
</feature>
<dbReference type="RefSeq" id="XP_028143641.1">
    <property type="nucleotide sequence ID" value="XM_028287840.1"/>
</dbReference>
<keyword evidence="4" id="KW-0677">Repeat</keyword>
<feature type="domain" description="C2H2-type" evidence="13">
    <location>
        <begin position="482"/>
        <end position="509"/>
    </location>
</feature>
<comment type="similarity">
    <text evidence="2">Belongs to the krueppel C2H2-type zinc-finger protein family.</text>
</comment>
<feature type="domain" description="C2H2-type" evidence="13">
    <location>
        <begin position="454"/>
        <end position="481"/>
    </location>
</feature>
<feature type="binding site" evidence="12">
    <location>
        <position position="48"/>
    </location>
    <ligand>
        <name>Zn(2+)</name>
        <dbReference type="ChEBI" id="CHEBI:29105"/>
    </ligand>
</feature>
<feature type="binding site" evidence="12">
    <location>
        <position position="7"/>
    </location>
    <ligand>
        <name>Zn(2+)</name>
        <dbReference type="ChEBI" id="CHEBI:29105"/>
    </ligand>
</feature>
<evidence type="ECO:0000256" key="12">
    <source>
        <dbReference type="PROSITE-ProRule" id="PRU01263"/>
    </source>
</evidence>
<evidence type="ECO:0000259" key="13">
    <source>
        <dbReference type="PROSITE" id="PS50157"/>
    </source>
</evidence>
<dbReference type="SUPFAM" id="SSF57716">
    <property type="entry name" value="Glucocorticoid receptor-like (DNA-binding domain)"/>
    <property type="match status" value="1"/>
</dbReference>
<feature type="domain" description="C2H2-type" evidence="13">
    <location>
        <begin position="370"/>
        <end position="397"/>
    </location>
</feature>
<accession>A0A6P7G3Y1</accession>
<keyword evidence="9" id="KW-0804">Transcription</keyword>
<feature type="domain" description="C2H2-type" evidence="13">
    <location>
        <begin position="426"/>
        <end position="453"/>
    </location>
</feature>
<dbReference type="FunFam" id="3.30.160.60:FF:000688">
    <property type="entry name" value="zinc finger protein 197 isoform X1"/>
    <property type="match status" value="1"/>
</dbReference>
<evidence type="ECO:0000256" key="3">
    <source>
        <dbReference type="ARBA" id="ARBA00022723"/>
    </source>
</evidence>
<feature type="binding site" evidence="12">
    <location>
        <position position="10"/>
    </location>
    <ligand>
        <name>Zn(2+)</name>
        <dbReference type="ChEBI" id="CHEBI:29105"/>
    </ligand>
</feature>
<proteinExistence type="inferred from homology"/>
<keyword evidence="5 11" id="KW-0863">Zinc-finger</keyword>
<evidence type="ECO:0000256" key="5">
    <source>
        <dbReference type="ARBA" id="ARBA00022771"/>
    </source>
</evidence>
<dbReference type="PROSITE" id="PS50157">
    <property type="entry name" value="ZINC_FINGER_C2H2_2"/>
    <property type="match status" value="11"/>
</dbReference>
<keyword evidence="6 12" id="KW-0862">Zinc</keyword>
<feature type="domain" description="C2H2-type" evidence="13">
    <location>
        <begin position="179"/>
        <end position="206"/>
    </location>
</feature>
<reference evidence="15" key="1">
    <citation type="submission" date="2025-08" db="UniProtKB">
        <authorList>
            <consortium name="RefSeq"/>
        </authorList>
    </citation>
    <scope>IDENTIFICATION</scope>
    <source>
        <tissue evidence="15">Whole insect</tissue>
    </source>
</reference>
<dbReference type="InParanoid" id="A0A6P7G3Y1"/>
<dbReference type="SUPFAM" id="SSF57667">
    <property type="entry name" value="beta-beta-alpha zinc fingers"/>
    <property type="match status" value="6"/>
</dbReference>
<gene>
    <name evidence="15" type="primary">LOC114337418</name>
</gene>
<keyword evidence="8" id="KW-0238">DNA-binding</keyword>
<keyword evidence="10" id="KW-0539">Nucleus</keyword>
<comment type="subcellular location">
    <subcellularLocation>
        <location evidence="1">Nucleus</location>
    </subcellularLocation>
</comment>
<feature type="domain" description="C2H2-type" evidence="13">
    <location>
        <begin position="510"/>
        <end position="535"/>
    </location>
</feature>
<evidence type="ECO:0000256" key="8">
    <source>
        <dbReference type="ARBA" id="ARBA00023125"/>
    </source>
</evidence>
<feature type="binding site" evidence="12">
    <location>
        <position position="51"/>
    </location>
    <ligand>
        <name>Zn(2+)</name>
        <dbReference type="ChEBI" id="CHEBI:29105"/>
    </ligand>
</feature>
<dbReference type="GO" id="GO:0000977">
    <property type="term" value="F:RNA polymerase II transcription regulatory region sequence-specific DNA binding"/>
    <property type="evidence" value="ECO:0007669"/>
    <property type="project" value="TreeGrafter"/>
</dbReference>
<organism evidence="15">
    <name type="scientific">Diabrotica virgifera virgifera</name>
    <name type="common">western corn rootworm</name>
    <dbReference type="NCBI Taxonomy" id="50390"/>
    <lineage>
        <taxon>Eukaryota</taxon>
        <taxon>Metazoa</taxon>
        <taxon>Ecdysozoa</taxon>
        <taxon>Arthropoda</taxon>
        <taxon>Hexapoda</taxon>
        <taxon>Insecta</taxon>
        <taxon>Pterygota</taxon>
        <taxon>Neoptera</taxon>
        <taxon>Endopterygota</taxon>
        <taxon>Coleoptera</taxon>
        <taxon>Polyphaga</taxon>
        <taxon>Cucujiformia</taxon>
        <taxon>Chrysomeloidea</taxon>
        <taxon>Chrysomelidae</taxon>
        <taxon>Galerucinae</taxon>
        <taxon>Diabroticina</taxon>
        <taxon>Diabroticites</taxon>
        <taxon>Diabrotica</taxon>
    </lineage>
</organism>
<dbReference type="FunFam" id="3.30.160.60:FF:001465">
    <property type="entry name" value="Zinc finger protein 560"/>
    <property type="match status" value="1"/>
</dbReference>
<evidence type="ECO:0000256" key="6">
    <source>
        <dbReference type="ARBA" id="ARBA00022833"/>
    </source>
</evidence>
<evidence type="ECO:0000256" key="4">
    <source>
        <dbReference type="ARBA" id="ARBA00022737"/>
    </source>
</evidence>
<protein>
    <submittedName>
        <fullName evidence="15">Zinc finger protein 260-like</fullName>
    </submittedName>
</protein>
<dbReference type="InterPro" id="IPR012934">
    <property type="entry name" value="Znf_AD"/>
</dbReference>
<dbReference type="FunFam" id="3.30.160.60:FF:000446">
    <property type="entry name" value="Zinc finger protein"/>
    <property type="match status" value="1"/>
</dbReference>
<dbReference type="PANTHER" id="PTHR24409">
    <property type="entry name" value="ZINC FINGER PROTEIN 142"/>
    <property type="match status" value="1"/>
</dbReference>
<dbReference type="InterPro" id="IPR013087">
    <property type="entry name" value="Znf_C2H2_type"/>
</dbReference>
<dbReference type="GO" id="GO:0008270">
    <property type="term" value="F:zinc ion binding"/>
    <property type="evidence" value="ECO:0007669"/>
    <property type="project" value="UniProtKB-UniRule"/>
</dbReference>
<feature type="domain" description="C2H2-type" evidence="13">
    <location>
        <begin position="207"/>
        <end position="230"/>
    </location>
</feature>
<feature type="domain" description="C2H2-type" evidence="13">
    <location>
        <begin position="286"/>
        <end position="313"/>
    </location>
</feature>
<keyword evidence="7" id="KW-0805">Transcription regulation</keyword>
<dbReference type="PANTHER" id="PTHR24409:SF295">
    <property type="entry name" value="AZ2-RELATED"/>
    <property type="match status" value="1"/>
</dbReference>
<dbReference type="PROSITE" id="PS51915">
    <property type="entry name" value="ZAD"/>
    <property type="match status" value="1"/>
</dbReference>
<dbReference type="FunFam" id="3.30.160.60:FF:000624">
    <property type="entry name" value="zinc finger protein 697"/>
    <property type="match status" value="1"/>
</dbReference>
<dbReference type="PROSITE" id="PS00028">
    <property type="entry name" value="ZINC_FINGER_C2H2_1"/>
    <property type="match status" value="11"/>
</dbReference>
<dbReference type="Pfam" id="PF00096">
    <property type="entry name" value="zf-C2H2"/>
    <property type="match status" value="10"/>
</dbReference>
<evidence type="ECO:0000256" key="7">
    <source>
        <dbReference type="ARBA" id="ARBA00023015"/>
    </source>
</evidence>
<feature type="domain" description="C2H2-type" evidence="13">
    <location>
        <begin position="342"/>
        <end position="369"/>
    </location>
</feature>
<feature type="domain" description="ZAD" evidence="14">
    <location>
        <begin position="5"/>
        <end position="75"/>
    </location>
</feature>
<name>A0A6P7G3Y1_DIAVI</name>
<evidence type="ECO:0000256" key="10">
    <source>
        <dbReference type="ARBA" id="ARBA00023242"/>
    </source>
</evidence>
<sequence>MKFNKICRTCLLEKANLKPLFEACVANMLMSCSAIQVIQGDGLPNQICTQCLQSVNRAYTFKQLCEKSDMALRSYLSINLQPIALPTENLINEVKSDLFSTSEVLQQSSLFQDIFNDATTHSFVETFTNQNTSTDLAETMQSLQTIAEQCLPESWESDGNIVPCNSDEATDNFSLDALYKCQFCENIFKDEWSLSEHLKIHTIQHRYFCNMCDKIYDDSNELNKHIIEHTFIDNQKSQDIDHTSSKEVFKNFKCHVNFPDSKFLKRHLKEIHFIETGPEVEIEKKFGCNICGKRYRHNKLLATHVRLHTGERPLSCDICGRNFALPSSLHKHKMIHSAEKKFVCNICNKKFSQSSHLNEHIRKHAGQRPHICNICGKRFTINSKLVVHMRTHTGIKPYNCDFCEMSFASNVQLKKHRLIHTGEKPYPCWQCGRAFRRKETRDTHVRYHTGERPYSCQICSKKYIAASHLRDHMKTHSNNRKYECMICLQKFFDSKTLKNHMRTHSGQKPYNCQYCGKEFSQNGALSTHIKHCHTQ</sequence>
<dbReference type="InterPro" id="IPR036236">
    <property type="entry name" value="Znf_C2H2_sf"/>
</dbReference>
<dbReference type="GO" id="GO:0000122">
    <property type="term" value="P:negative regulation of transcription by RNA polymerase II"/>
    <property type="evidence" value="ECO:0007669"/>
    <property type="project" value="UniProtKB-ARBA"/>
</dbReference>
<dbReference type="FunFam" id="3.30.160.60:FF:001480">
    <property type="entry name" value="Si:cabz01071911.3"/>
    <property type="match status" value="1"/>
</dbReference>